<dbReference type="SUPFAM" id="SSF55961">
    <property type="entry name" value="Bet v1-like"/>
    <property type="match status" value="1"/>
</dbReference>
<keyword evidence="13" id="KW-1185">Reference proteome</keyword>
<protein>
    <recommendedName>
        <fullName evidence="4">6-pyruvoyltetrahydropterin synthase</fullName>
        <ecNumber evidence="4">4.2.3.12</ecNumber>
    </recommendedName>
</protein>
<feature type="transmembrane region" description="Helical" evidence="10">
    <location>
        <begin position="955"/>
        <end position="973"/>
    </location>
</feature>
<dbReference type="Gene3D" id="3.30.479.10">
    <property type="entry name" value="6-pyruvoyl tetrahydropterin synthase/QueD"/>
    <property type="match status" value="1"/>
</dbReference>
<dbReference type="EMBL" id="BRYB01002332">
    <property type="protein sequence ID" value="GMI43186.1"/>
    <property type="molecule type" value="Genomic_DNA"/>
</dbReference>
<feature type="domain" description="START" evidence="11">
    <location>
        <begin position="366"/>
        <end position="468"/>
    </location>
</feature>
<dbReference type="InterPro" id="IPR002913">
    <property type="entry name" value="START_lipid-bd_dom"/>
</dbReference>
<dbReference type="Gene3D" id="3.30.530.20">
    <property type="match status" value="1"/>
</dbReference>
<dbReference type="SUPFAM" id="SSF55620">
    <property type="entry name" value="Tetrahydrobiopterin biosynthesis enzymes-like"/>
    <property type="match status" value="1"/>
</dbReference>
<reference evidence="12 13" key="1">
    <citation type="journal article" date="2023" name="Commun. Biol.">
        <title>Genome analysis of Parmales, the sister group of diatoms, reveals the evolutionary specialization of diatoms from phago-mixotrophs to photoautotrophs.</title>
        <authorList>
            <person name="Ban H."/>
            <person name="Sato S."/>
            <person name="Yoshikawa S."/>
            <person name="Yamada K."/>
            <person name="Nakamura Y."/>
            <person name="Ichinomiya M."/>
            <person name="Sato N."/>
            <person name="Blanc-Mathieu R."/>
            <person name="Endo H."/>
            <person name="Kuwata A."/>
            <person name="Ogata H."/>
        </authorList>
    </citation>
    <scope>NUCLEOTIDE SEQUENCE [LARGE SCALE GENOMIC DNA]</scope>
</reference>
<evidence type="ECO:0000256" key="2">
    <source>
        <dbReference type="ARBA" id="ARBA00005126"/>
    </source>
</evidence>
<feature type="transmembrane region" description="Helical" evidence="10">
    <location>
        <begin position="772"/>
        <end position="793"/>
    </location>
</feature>
<dbReference type="Pfam" id="PF01242">
    <property type="entry name" value="PTPS"/>
    <property type="match status" value="1"/>
</dbReference>
<evidence type="ECO:0000259" key="11">
    <source>
        <dbReference type="Pfam" id="PF01852"/>
    </source>
</evidence>
<evidence type="ECO:0000256" key="9">
    <source>
        <dbReference type="SAM" id="MobiDB-lite"/>
    </source>
</evidence>
<evidence type="ECO:0000256" key="5">
    <source>
        <dbReference type="ARBA" id="ARBA00022723"/>
    </source>
</evidence>
<evidence type="ECO:0000256" key="1">
    <source>
        <dbReference type="ARBA" id="ARBA00001947"/>
    </source>
</evidence>
<feature type="compositionally biased region" description="Basic and acidic residues" evidence="9">
    <location>
        <begin position="1079"/>
        <end position="1089"/>
    </location>
</feature>
<evidence type="ECO:0000256" key="4">
    <source>
        <dbReference type="ARBA" id="ARBA00013100"/>
    </source>
</evidence>
<comment type="cofactor">
    <cofactor evidence="1">
        <name>Zn(2+)</name>
        <dbReference type="ChEBI" id="CHEBI:29105"/>
    </cofactor>
</comment>
<feature type="transmembrane region" description="Helical" evidence="10">
    <location>
        <begin position="916"/>
        <end position="935"/>
    </location>
</feature>
<dbReference type="InterPro" id="IPR038418">
    <property type="entry name" value="6-PTP_synth/QueD_sf"/>
</dbReference>
<proteinExistence type="inferred from homology"/>
<evidence type="ECO:0000256" key="10">
    <source>
        <dbReference type="SAM" id="Phobius"/>
    </source>
</evidence>
<dbReference type="PANTHER" id="PTHR12589">
    <property type="entry name" value="PYRUVOYL TETRAHYDROBIOPTERIN SYNTHASE"/>
    <property type="match status" value="1"/>
</dbReference>
<keyword evidence="6" id="KW-0862">Zinc</keyword>
<feature type="region of interest" description="Disordered" evidence="9">
    <location>
        <begin position="1061"/>
        <end position="1089"/>
    </location>
</feature>
<keyword evidence="10" id="KW-1133">Transmembrane helix</keyword>
<gene>
    <name evidence="12" type="ORF">TeGR_g14391</name>
</gene>
<comment type="similarity">
    <text evidence="3">Belongs to the PTPS family.</text>
</comment>
<dbReference type="InterPro" id="IPR007115">
    <property type="entry name" value="6-PTP_synth/QueD"/>
</dbReference>
<keyword evidence="10" id="KW-0812">Transmembrane</keyword>
<evidence type="ECO:0000256" key="3">
    <source>
        <dbReference type="ARBA" id="ARBA00009164"/>
    </source>
</evidence>
<organism evidence="12 13">
    <name type="scientific">Tetraparma gracilis</name>
    <dbReference type="NCBI Taxonomy" id="2962635"/>
    <lineage>
        <taxon>Eukaryota</taxon>
        <taxon>Sar</taxon>
        <taxon>Stramenopiles</taxon>
        <taxon>Ochrophyta</taxon>
        <taxon>Bolidophyceae</taxon>
        <taxon>Parmales</taxon>
        <taxon>Triparmaceae</taxon>
        <taxon>Tetraparma</taxon>
    </lineage>
</organism>
<comment type="caution">
    <text evidence="12">The sequence shown here is derived from an EMBL/GenBank/DDBJ whole genome shotgun (WGS) entry which is preliminary data.</text>
</comment>
<keyword evidence="8" id="KW-0456">Lyase</keyword>
<name>A0ABQ6N829_9STRA</name>
<sequence>MSLPSLPTPSTFSVAVAKQEFKFNLAHFVAFPGFRERLHGHNYHMSITLHSSQISKNDGYVLDFGDVKTAVRKICKGMNERVVIPTKSNVLTISSLPATPPSNQPHISLICEDGSLFVFPLDDCLLLPLVHSTVEEMTLYIYGRVLAELGAESLLARDISEITIAVAEAPGQEASVTLKVLPDFDVDRWEETGFNGAIVKGGEVKPCGAGEYGITPLPTPPAPALPPHPAALTSEGGGEETNLDWVETALLDDEIRARFIAAVSDPQLYTDAELAQLQAGLLMEAEVSTNRSRLTEASGLSQKAILKTIKTSSLLDNAVAMVSKDGRENVVQASGTIRASFMSVVAYMFVAEQGHHQITKEEQGINQHRVVQHENDHALVFHWGFNMPSPVSDRDGVFRCITQKLEDDCIMSAESIEHDQAPHQDGVVRIVARRLLRFSPVSPTVTRFTATSTFDFRGSIPVFVSKSFTTPAAARAPLAALRYFNQVKRAEAFEAADAKELGQLLVLDTDDVRGKRDPDPLEAKLRTFVNRSAVLRGARSTCPWIEVMLKEVLRNRLRVPKGCDKALAEITEGDARKAGRAFANALVANATAEAAVDEWVMTYPALGGLEERYDFVRPMMNAVGGAILAQVAWGVKFRAFLGAGVSWADTASDAYMVSDFFATGRSGAAAGLLAMVGANLGAQSLIVYMQTQGLKKDKWRSMLFEFLTVITFSKPGVDAYRVASGVEQQAGAAFAPLKEMVATKMSELVFEAAPGLVLQMVALMTAERMSKTAILSILISVASTALTATTMSYDMETDPGYKKRNREWMGIIPDLGRTKAFATIFVMCACQACAKAMATALLVITNRSWFVYYFMADHALHLAYKIARRDIVYAPAPMPPVASNMLAPIIRVVFKVVVDFTGTPTFRVPFIHGGGYWLFSLASSQASVFLAVYLYSTYAPPPGGGAEKIDADTLWKGAIALASAWALAFGYLASRVAVPRLRHTLWSTGSGRQAMRTVLNRESDEGKFVVFNFNRLLWESDLGGEVRVWTLENWARWKAESQPWFKAEKVPDEFIPAGELQQLGHNRKRRGSAAGSIRESYREEGGESG</sequence>
<accession>A0ABQ6N829</accession>
<dbReference type="InterPro" id="IPR023393">
    <property type="entry name" value="START-like_dom_sf"/>
</dbReference>
<dbReference type="PANTHER" id="PTHR12589:SF7">
    <property type="entry name" value="6-PYRUVOYL TETRAHYDROBIOPTERIN SYNTHASE"/>
    <property type="match status" value="1"/>
</dbReference>
<keyword evidence="10" id="KW-0472">Membrane</keyword>
<dbReference type="Pfam" id="PF01852">
    <property type="entry name" value="START"/>
    <property type="match status" value="1"/>
</dbReference>
<evidence type="ECO:0000313" key="13">
    <source>
        <dbReference type="Proteomes" id="UP001165060"/>
    </source>
</evidence>
<dbReference type="EC" id="4.2.3.12" evidence="4"/>
<comment type="pathway">
    <text evidence="2">Cofactor biosynthesis; tetrahydrobiopterin biosynthesis; tetrahydrobiopterin from 7,8-dihydroneopterin triphosphate: step 1/3.</text>
</comment>
<evidence type="ECO:0000313" key="12">
    <source>
        <dbReference type="EMBL" id="GMI43186.1"/>
    </source>
</evidence>
<evidence type="ECO:0000256" key="6">
    <source>
        <dbReference type="ARBA" id="ARBA00022833"/>
    </source>
</evidence>
<keyword evidence="5" id="KW-0479">Metal-binding</keyword>
<evidence type="ECO:0000256" key="8">
    <source>
        <dbReference type="ARBA" id="ARBA00023239"/>
    </source>
</evidence>
<dbReference type="Proteomes" id="UP001165060">
    <property type="component" value="Unassembled WGS sequence"/>
</dbReference>
<feature type="transmembrane region" description="Helical" evidence="10">
    <location>
        <begin position="668"/>
        <end position="688"/>
    </location>
</feature>
<evidence type="ECO:0000256" key="7">
    <source>
        <dbReference type="ARBA" id="ARBA00023007"/>
    </source>
</evidence>
<feature type="transmembrane region" description="Helical" evidence="10">
    <location>
        <begin position="820"/>
        <end position="844"/>
    </location>
</feature>
<keyword evidence="7" id="KW-0783">Tetrahydrobiopterin biosynthesis</keyword>